<dbReference type="CDD" id="cd19505">
    <property type="entry name" value="RecA-like_Ycf2"/>
    <property type="match status" value="1"/>
</dbReference>
<organism evidence="9">
    <name type="scientific">Rhaphidolejeunea foliicola</name>
    <dbReference type="NCBI Taxonomy" id="2846791"/>
    <lineage>
        <taxon>Eukaryota</taxon>
        <taxon>Viridiplantae</taxon>
        <taxon>Streptophyta</taxon>
        <taxon>Embryophyta</taxon>
        <taxon>Marchantiophyta</taxon>
        <taxon>Jungermanniopsida</taxon>
        <taxon>Jungermanniidae</taxon>
        <taxon>Porellales</taxon>
        <taxon>Jubulineae</taxon>
        <taxon>Lejeuneaceae</taxon>
        <taxon>Lejeuneoideae</taxon>
        <taxon>Lejeuneeae</taxon>
        <taxon>Lejeuneinae</taxon>
        <taxon>Rhaphidolejeunea</taxon>
    </lineage>
</organism>
<comment type="similarity">
    <text evidence="3">Belongs to the Ycf2 family.</text>
</comment>
<keyword evidence="7" id="KW-1133">Transmembrane helix</keyword>
<comment type="subcellular location">
    <subcellularLocation>
        <location evidence="2">Plastid</location>
    </subcellularLocation>
</comment>
<proteinExistence type="inferred from homology"/>
<evidence type="ECO:0000256" key="7">
    <source>
        <dbReference type="SAM" id="Phobius"/>
    </source>
</evidence>
<evidence type="ECO:0000256" key="3">
    <source>
        <dbReference type="ARBA" id="ARBA00009361"/>
    </source>
</evidence>
<evidence type="ECO:0000259" key="8">
    <source>
        <dbReference type="SMART" id="SM00382"/>
    </source>
</evidence>
<dbReference type="PANTHER" id="PTHR33078">
    <property type="entry name" value="PROTEIN YCF2-RELATED"/>
    <property type="match status" value="1"/>
</dbReference>
<keyword evidence="5" id="KW-0547">Nucleotide-binding</keyword>
<evidence type="ECO:0000256" key="6">
    <source>
        <dbReference type="ARBA" id="ARBA00022840"/>
    </source>
</evidence>
<keyword evidence="4 9" id="KW-0934">Plastid</keyword>
<dbReference type="InterPro" id="IPR003959">
    <property type="entry name" value="ATPase_AAA_core"/>
</dbReference>
<keyword evidence="7" id="KW-0812">Transmembrane</keyword>
<dbReference type="SMART" id="SM00382">
    <property type="entry name" value="AAA"/>
    <property type="match status" value="1"/>
</dbReference>
<reference evidence="9" key="1">
    <citation type="journal article" date="2021" name="ACS Synth. Biol.">
        <title>Construction of DNA Tools for Hyperexpression in Marchantia Chloroplasts.</title>
        <authorList>
            <person name="Frangedakis E."/>
            <person name="Guzman-Chavez F."/>
            <person name="Rebmann M."/>
            <person name="Markel K."/>
            <person name="Yu Y."/>
            <person name="Perraki A."/>
            <person name="Tse S.W."/>
            <person name="Liu Y."/>
            <person name="Rever J."/>
            <person name="Sauret-Gueto S."/>
            <person name="Goffinet B."/>
            <person name="Schneider H."/>
            <person name="Haseloff J."/>
        </authorList>
    </citation>
    <scope>NUCLEOTIDE SEQUENCE</scope>
</reference>
<dbReference type="InterPro" id="IPR027417">
    <property type="entry name" value="P-loop_NTPase"/>
</dbReference>
<comment type="function">
    <text evidence="1">Probable ATPase of unknown function. Its presence in a non-photosynthetic plant (Epifagus virginiana) and experiments in tobacco indicate that it has an essential function which is probably not related to photosynthesis.</text>
</comment>
<gene>
    <name evidence="9" type="primary">ycf2</name>
</gene>
<name>A0A8F2XUD4_9MARC</name>
<keyword evidence="9" id="KW-0150">Chloroplast</keyword>
<dbReference type="GO" id="GO:0016887">
    <property type="term" value="F:ATP hydrolysis activity"/>
    <property type="evidence" value="ECO:0007669"/>
    <property type="project" value="InterPro"/>
</dbReference>
<feature type="transmembrane region" description="Helical" evidence="7">
    <location>
        <begin position="73"/>
        <end position="94"/>
    </location>
</feature>
<dbReference type="Gene3D" id="3.40.50.300">
    <property type="entry name" value="P-loop containing nucleotide triphosphate hydrolases"/>
    <property type="match status" value="1"/>
</dbReference>
<dbReference type="EMBL" id="MW429498">
    <property type="protein sequence ID" value="QWW92268.1"/>
    <property type="molecule type" value="Genomic_DNA"/>
</dbReference>
<dbReference type="Pfam" id="PF00004">
    <property type="entry name" value="AAA"/>
    <property type="match status" value="1"/>
</dbReference>
<evidence type="ECO:0000313" key="9">
    <source>
        <dbReference type="EMBL" id="QWW92268.1"/>
    </source>
</evidence>
<dbReference type="GO" id="GO:0005524">
    <property type="term" value="F:ATP binding"/>
    <property type="evidence" value="ECO:0007669"/>
    <property type="project" value="UniProtKB-KW"/>
</dbReference>
<evidence type="ECO:0000256" key="5">
    <source>
        <dbReference type="ARBA" id="ARBA00022741"/>
    </source>
</evidence>
<dbReference type="Gene3D" id="1.10.8.60">
    <property type="match status" value="1"/>
</dbReference>
<dbReference type="SUPFAM" id="SSF52540">
    <property type="entry name" value="P-loop containing nucleoside triphosphate hydrolases"/>
    <property type="match status" value="1"/>
</dbReference>
<protein>
    <recommendedName>
        <fullName evidence="8">AAA+ ATPase domain-containing protein</fullName>
    </recommendedName>
</protein>
<dbReference type="PANTHER" id="PTHR33078:SF100">
    <property type="entry name" value="PROTEIN YCF2"/>
    <property type="match status" value="1"/>
</dbReference>
<evidence type="ECO:0000256" key="2">
    <source>
        <dbReference type="ARBA" id="ARBA00004474"/>
    </source>
</evidence>
<keyword evidence="6" id="KW-0067">ATP-binding</keyword>
<feature type="domain" description="AAA+ ATPase" evidence="8">
    <location>
        <begin position="1167"/>
        <end position="1319"/>
    </location>
</feature>
<dbReference type="GO" id="GO:0009536">
    <property type="term" value="C:plastid"/>
    <property type="evidence" value="ECO:0007669"/>
    <property type="project" value="UniProtKB-SubCell"/>
</dbReference>
<evidence type="ECO:0000256" key="1">
    <source>
        <dbReference type="ARBA" id="ARBA00002329"/>
    </source>
</evidence>
<keyword evidence="7" id="KW-0472">Membrane</keyword>
<feature type="transmembrane region" description="Helical" evidence="7">
    <location>
        <begin position="374"/>
        <end position="393"/>
    </location>
</feature>
<accession>A0A8F2XUD4</accession>
<evidence type="ECO:0000256" key="4">
    <source>
        <dbReference type="ARBA" id="ARBA00022640"/>
    </source>
</evidence>
<sequence length="1896" mass="229578">MKQKLPEKKSLYKKSHFNRMQESKNYPNSWINLSLTQLLITKFFNAKNNLNSFDFQIVTLSWNSHNLIKNKNFVINNLLFFGLFIFLFMVHLIGLKQNILNLFKIQKQEFYKGDYTCLSTKVCKKLHKNFEIIPQQFFSREKTFVQKDNLFKKEKNESICDLNYYIIAKQKRNQDTYRLRKKTLQILQNREEFDEVFKSLFLSKEKKLLNSIKCQLWLLSKKKIEQSKKKAPLNPFPFSQKSYSFLDFLNKSKMNRNMNNKSIRTSLFSNKKMQKESYKKAISYRLLEIFLINNFNLIKKSSLNKKKIWPIKKNIELSNNTSIILWKIQKYYSNFLVTFSIFSNQTYNIVEQNSFLNKKSYINQKKLKKLKNRLFFNFFSPIFLFCKNFFLYIRHVKLKEILIEENNKLYLVNQFNKENFKFGKSFFLLSIFNENNINKLLNNKLLIKNVTPIQKFFNFYKIIKINSDKIRTKLLNKQYFYLIFSRKKLNKVTLIIDKNLNYKKVKWEIYNQYLTKARNFKFFYFSNKFLPNFFLFKIKLTKINSILYKISNLEYTTEIKNYFLNHIHDKNFEQIQIFQKIEKSFNDQFLILNLKFYQINDLFVLNLLNGKRNTQNYLDLVNQLFYFRTQIYFSKNKKIYNKRILFDCRKSNINNRIYLQLLKNFSKYNPTTVLNIKKNKEILQEKVVDLIQLKLMDLSLSKTTYEIFDEIKFFSIPNFSKKNLKKLNFSANLEINEIKEKQNQFTLFYNKVNQLFLNSLFENIDSEIIVKSNSTPRLQKKIIENYYNILYFESLRKNEKKNSEVFQSIHNIFLYSKSKDFILKNMKYNIVKKLQKTPQNLYRYNQYKIYDFLMKYISFKKYNYNLWFFTLEWWKYNTNLFFEISKKVFLVINYHIENLLDYYTKITKNNLISFWEKRKIIYNNFNLQKNLYFFIDYEDIQLNSIWSDFELLNSFNWIILTLVIFIYFFYQNCFGILIGSDSIDLWKHFETINYLTDPSRSLYFAKLMHGNKTQLNKSENLVISFFSNLKYYVRNIWFFLITQKNLRKLLINNKSVDLSRRKRNLLVQSLITNTRLKEYSFQPYIKQKIFNNRFNYAENKEQGFLYFRYLIKIFNKNLVNYPLYLADKWFFFASIQQILSSHTLRQNKKFHSQFQKTPISLQFGLSCSKGILLIGPPETGRSYLIKNFTSDSSVPLLGIYINKLIYNKPDIITESWMNILIESLRRLNLILDIAKGMSPCIIWIRNIHQLDVNRSTENIESDPTFLLGILLKHFQTSFKHTQNKNNILIIGSTNIPKKVDPSLISPDRLDRIINIRLFNLSQRENLFPILLNKKNIKLKNNLFYSDFGARTVGYNMRDLQALTNEISLISLTKNQLFIYSDIIRLAFHRQIFGFTHIKNQPNFQQNFKVLLYKIGRAIIQNILVNSSPTIPLNISYYLWKRKFYYLSKWYYETSINESIVKESKIIIYVLGCLAGIAARDSWILVEENNYDSSIPLDKSVENDLDLAFSILESFSIEFPWLETCKIKNLNYNKEKIQTFPTTTKLSIMQNGIFSITNKNIFYNHNDSNFNGLKNFTKVSSNLKKTTWSPRYWRLSFSRSELFDWIKRPNDFEFLQNQFSRKIDFERKTYSNQRINNEKEQLLYERILPRVRKRNIQELEFQFEKILLEEQFEILGSFCSSIQYEMEHQLSTKARLFIGKRILWDPTSYFFKIRHFIFSRREFFVDEEMLRRLYITYGVRRERERSSSSHQIKEFFVYRGYNKDLINKLSIRWWNQLPIDQKQNISTLKQIENIAIQLKRPQIFTPVYLYQSWLIENIPEKFSRLKFLTYRDRWIKLSKLLLNDSFVYATLLEIYQYLFEFFLSNKVLLNEMTKILIKKQWLFDNEIREIIHNIKIK</sequence>
<dbReference type="InterPro" id="IPR003593">
    <property type="entry name" value="AAA+_ATPase"/>
</dbReference>
<geneLocation type="chloroplast" evidence="9"/>